<proteinExistence type="predicted"/>
<evidence type="ECO:0000313" key="1">
    <source>
        <dbReference type="EMBL" id="EMA48554.1"/>
    </source>
</evidence>
<organism evidence="1 2">
    <name type="scientific">Halococcus thailandensis JCM 13552</name>
    <dbReference type="NCBI Taxonomy" id="1227457"/>
    <lineage>
        <taxon>Archaea</taxon>
        <taxon>Methanobacteriati</taxon>
        <taxon>Methanobacteriota</taxon>
        <taxon>Stenosarchaea group</taxon>
        <taxon>Halobacteria</taxon>
        <taxon>Halobacteriales</taxon>
        <taxon>Halococcaceae</taxon>
        <taxon>Halococcus</taxon>
    </lineage>
</organism>
<protein>
    <submittedName>
        <fullName evidence="1">Uncharacterized protein</fullName>
    </submittedName>
</protein>
<comment type="caution">
    <text evidence="1">The sequence shown here is derived from an EMBL/GenBank/DDBJ whole genome shotgun (WGS) entry which is preliminary data.</text>
</comment>
<sequence>MVREIGRVEADLPGYLWHLAQEVEGDTVGFLEVNPKTVEQNESVVGESAASSRGRQIRLCHRERLWRTLHKSWSGKLRTEHLTVSRFRHLHLTIHPPLYSDSPEPMNSITRSNRLVT</sequence>
<gene>
    <name evidence="1" type="ORF">C451_20225</name>
</gene>
<dbReference type="Proteomes" id="UP000011680">
    <property type="component" value="Unassembled WGS sequence"/>
</dbReference>
<evidence type="ECO:0000313" key="2">
    <source>
        <dbReference type="Proteomes" id="UP000011680"/>
    </source>
</evidence>
<keyword evidence="2" id="KW-1185">Reference proteome</keyword>
<accession>M0MUW0</accession>
<reference evidence="1 2" key="1">
    <citation type="journal article" date="2014" name="PLoS Genet.">
        <title>Phylogenetically driven sequencing of extremely halophilic archaea reveals strategies for static and dynamic osmo-response.</title>
        <authorList>
            <person name="Becker E.A."/>
            <person name="Seitzer P.M."/>
            <person name="Tritt A."/>
            <person name="Larsen D."/>
            <person name="Krusor M."/>
            <person name="Yao A.I."/>
            <person name="Wu D."/>
            <person name="Madern D."/>
            <person name="Eisen J.A."/>
            <person name="Darling A.E."/>
            <person name="Facciotti M.T."/>
        </authorList>
    </citation>
    <scope>NUCLEOTIDE SEQUENCE [LARGE SCALE GENOMIC DNA]</scope>
    <source>
        <strain evidence="1 2">JCM 13552</strain>
    </source>
</reference>
<dbReference type="EMBL" id="AOMF01000188">
    <property type="protein sequence ID" value="EMA48554.1"/>
    <property type="molecule type" value="Genomic_DNA"/>
</dbReference>
<dbReference type="AlphaFoldDB" id="M0MUW0"/>
<name>M0MUW0_9EURY</name>
<dbReference type="STRING" id="1227457.C451_20225"/>